<dbReference type="Proteomes" id="UP000299102">
    <property type="component" value="Unassembled WGS sequence"/>
</dbReference>
<evidence type="ECO:0000313" key="3">
    <source>
        <dbReference type="Proteomes" id="UP000299102"/>
    </source>
</evidence>
<protein>
    <submittedName>
        <fullName evidence="2">Uncharacterized protein</fullName>
    </submittedName>
</protein>
<sequence length="322" mass="35389">MKPAKEATREPSKPATAKQTAASASPLAEEILTIMSMLRLVKSPEFVHLVPDFRKARGGEDHLMETFLKTNRPKACKLADYIQVVQVVGNNRLVSPRSGIAVYYKNKLYCCPLDIPPLLKFEASTCKLTMTGHGTLIIVSVNLPLKKRLLRSDIKILLALGDAVILFDDLNTSTGQSRADGILCQSDAIDEVLKAPIYWGYGRPTNMLIGGCSIRESRTRPTHGGQLISNITLRLLLLKKKMSHKRLVKSSDTLTLYFRAVTGADTTSRRSAGVVENKSVECEIAQAWKAPSLLCASIVIWGEGDARAPPVARPGPRRTHYL</sequence>
<feature type="region of interest" description="Disordered" evidence="1">
    <location>
        <begin position="1"/>
        <end position="22"/>
    </location>
</feature>
<gene>
    <name evidence="2" type="ORF">EVAR_15887_1</name>
</gene>
<organism evidence="2 3">
    <name type="scientific">Eumeta variegata</name>
    <name type="common">Bagworm moth</name>
    <name type="synonym">Eumeta japonica</name>
    <dbReference type="NCBI Taxonomy" id="151549"/>
    <lineage>
        <taxon>Eukaryota</taxon>
        <taxon>Metazoa</taxon>
        <taxon>Ecdysozoa</taxon>
        <taxon>Arthropoda</taxon>
        <taxon>Hexapoda</taxon>
        <taxon>Insecta</taxon>
        <taxon>Pterygota</taxon>
        <taxon>Neoptera</taxon>
        <taxon>Endopterygota</taxon>
        <taxon>Lepidoptera</taxon>
        <taxon>Glossata</taxon>
        <taxon>Ditrysia</taxon>
        <taxon>Tineoidea</taxon>
        <taxon>Psychidae</taxon>
        <taxon>Oiketicinae</taxon>
        <taxon>Eumeta</taxon>
    </lineage>
</organism>
<feature type="compositionally biased region" description="Basic and acidic residues" evidence="1">
    <location>
        <begin position="1"/>
        <end position="12"/>
    </location>
</feature>
<dbReference type="AlphaFoldDB" id="A0A4C1UE02"/>
<dbReference type="OrthoDB" id="410155at2759"/>
<reference evidence="2 3" key="1">
    <citation type="journal article" date="2019" name="Commun. Biol.">
        <title>The bagworm genome reveals a unique fibroin gene that provides high tensile strength.</title>
        <authorList>
            <person name="Kono N."/>
            <person name="Nakamura H."/>
            <person name="Ohtoshi R."/>
            <person name="Tomita M."/>
            <person name="Numata K."/>
            <person name="Arakawa K."/>
        </authorList>
    </citation>
    <scope>NUCLEOTIDE SEQUENCE [LARGE SCALE GENOMIC DNA]</scope>
</reference>
<accession>A0A4C1UE02</accession>
<proteinExistence type="predicted"/>
<name>A0A4C1UE02_EUMVA</name>
<evidence type="ECO:0000256" key="1">
    <source>
        <dbReference type="SAM" id="MobiDB-lite"/>
    </source>
</evidence>
<comment type="caution">
    <text evidence="2">The sequence shown here is derived from an EMBL/GenBank/DDBJ whole genome shotgun (WGS) entry which is preliminary data.</text>
</comment>
<dbReference type="EMBL" id="BGZK01000164">
    <property type="protein sequence ID" value="GBP24681.1"/>
    <property type="molecule type" value="Genomic_DNA"/>
</dbReference>
<keyword evidence="3" id="KW-1185">Reference proteome</keyword>
<evidence type="ECO:0000313" key="2">
    <source>
        <dbReference type="EMBL" id="GBP24681.1"/>
    </source>
</evidence>